<proteinExistence type="inferred from homology"/>
<name>L9XDV5_9EURY</name>
<evidence type="ECO:0000259" key="3">
    <source>
        <dbReference type="Pfam" id="PF02230"/>
    </source>
</evidence>
<organism evidence="4 5">
    <name type="scientific">Natronococcus amylolyticus DSM 10524</name>
    <dbReference type="NCBI Taxonomy" id="1227497"/>
    <lineage>
        <taxon>Archaea</taxon>
        <taxon>Methanobacteriati</taxon>
        <taxon>Methanobacteriota</taxon>
        <taxon>Stenosarchaea group</taxon>
        <taxon>Halobacteria</taxon>
        <taxon>Halobacteriales</taxon>
        <taxon>Natrialbaceae</taxon>
        <taxon>Natronococcus</taxon>
    </lineage>
</organism>
<comment type="caution">
    <text evidence="4">The sequence shown here is derived from an EMBL/GenBank/DDBJ whole genome shotgun (WGS) entry which is preliminary data.</text>
</comment>
<dbReference type="EMBL" id="AOIB01000014">
    <property type="protein sequence ID" value="ELY59807.1"/>
    <property type="molecule type" value="Genomic_DNA"/>
</dbReference>
<dbReference type="eggNOG" id="arCOG06256">
    <property type="taxonomic scope" value="Archaea"/>
</dbReference>
<evidence type="ECO:0000313" key="4">
    <source>
        <dbReference type="EMBL" id="ELY59807.1"/>
    </source>
</evidence>
<comment type="similarity">
    <text evidence="1">Belongs to the AB hydrolase superfamily. AB hydrolase 2 family.</text>
</comment>
<dbReference type="STRING" id="1227497.C491_05546"/>
<dbReference type="InterPro" id="IPR003140">
    <property type="entry name" value="PLipase/COase/thioEstase"/>
</dbReference>
<dbReference type="SUPFAM" id="SSF53474">
    <property type="entry name" value="alpha/beta-Hydrolases"/>
    <property type="match status" value="1"/>
</dbReference>
<dbReference type="Gene3D" id="3.40.50.1820">
    <property type="entry name" value="alpha/beta hydrolase"/>
    <property type="match status" value="1"/>
</dbReference>
<dbReference type="InterPro" id="IPR029058">
    <property type="entry name" value="AB_hydrolase_fold"/>
</dbReference>
<keyword evidence="5" id="KW-1185">Reference proteome</keyword>
<evidence type="ECO:0000256" key="1">
    <source>
        <dbReference type="ARBA" id="ARBA00006499"/>
    </source>
</evidence>
<dbReference type="Proteomes" id="UP000011688">
    <property type="component" value="Unassembled WGS sequence"/>
</dbReference>
<dbReference type="PANTHER" id="PTHR10655:SF17">
    <property type="entry name" value="LYSOPHOSPHOLIPASE-LIKE PROTEIN 1"/>
    <property type="match status" value="1"/>
</dbReference>
<dbReference type="InterPro" id="IPR050565">
    <property type="entry name" value="LYPA1-2/EST-like"/>
</dbReference>
<reference evidence="4 5" key="1">
    <citation type="journal article" date="2014" name="PLoS Genet.">
        <title>Phylogenetically driven sequencing of extremely halophilic archaea reveals strategies for static and dynamic osmo-response.</title>
        <authorList>
            <person name="Becker E.A."/>
            <person name="Seitzer P.M."/>
            <person name="Tritt A."/>
            <person name="Larsen D."/>
            <person name="Krusor M."/>
            <person name="Yao A.I."/>
            <person name="Wu D."/>
            <person name="Madern D."/>
            <person name="Eisen J.A."/>
            <person name="Darling A.E."/>
            <person name="Facciotti M.T."/>
        </authorList>
    </citation>
    <scope>NUCLEOTIDE SEQUENCE [LARGE SCALE GENOMIC DNA]</scope>
    <source>
        <strain evidence="4 5">DSM 10524</strain>
    </source>
</reference>
<gene>
    <name evidence="4" type="ORF">C491_05546</name>
</gene>
<dbReference type="GO" id="GO:0016787">
    <property type="term" value="F:hydrolase activity"/>
    <property type="evidence" value="ECO:0007669"/>
    <property type="project" value="UniProtKB-KW"/>
</dbReference>
<evidence type="ECO:0000313" key="5">
    <source>
        <dbReference type="Proteomes" id="UP000011688"/>
    </source>
</evidence>
<evidence type="ECO:0000256" key="2">
    <source>
        <dbReference type="ARBA" id="ARBA00022801"/>
    </source>
</evidence>
<dbReference type="AlphaFoldDB" id="L9XDV5"/>
<protein>
    <submittedName>
        <fullName evidence="4">Phospholipase/carboxylesterase</fullName>
    </submittedName>
</protein>
<accession>L9XDV5</accession>
<feature type="domain" description="Phospholipase/carboxylesterase/thioesterase" evidence="3">
    <location>
        <begin position="2"/>
        <end position="104"/>
    </location>
</feature>
<dbReference type="Pfam" id="PF02230">
    <property type="entry name" value="Abhydrolase_2"/>
    <property type="match status" value="1"/>
</dbReference>
<keyword evidence="2" id="KW-0378">Hydrolase</keyword>
<sequence length="112" mass="11828">MLVGFSQGASVVAEFVRRRPERHGGVFLLSGGIPGGPEDELAVTGQLEGTPAFVGYGADDSRIDLERVVETARALEDAGAEVTERRYPGVGHEVTDDEFEVIGALLESLGAE</sequence>
<dbReference type="PANTHER" id="PTHR10655">
    <property type="entry name" value="LYSOPHOSPHOLIPASE-RELATED"/>
    <property type="match status" value="1"/>
</dbReference>